<reference evidence="2" key="1">
    <citation type="journal article" date="2019" name="Int. J. Syst. Evol. Microbiol.">
        <title>The Global Catalogue of Microorganisms (GCM) 10K type strain sequencing project: providing services to taxonomists for standard genome sequencing and annotation.</title>
        <authorList>
            <consortium name="The Broad Institute Genomics Platform"/>
            <consortium name="The Broad Institute Genome Sequencing Center for Infectious Disease"/>
            <person name="Wu L."/>
            <person name="Ma J."/>
        </authorList>
    </citation>
    <scope>NUCLEOTIDE SEQUENCE [LARGE SCALE GENOMIC DNA]</scope>
    <source>
        <strain evidence="2">JCM 4594</strain>
    </source>
</reference>
<dbReference type="Proteomes" id="UP000600946">
    <property type="component" value="Unassembled WGS sequence"/>
</dbReference>
<gene>
    <name evidence="1" type="ORF">GCM10010326_71790</name>
</gene>
<evidence type="ECO:0000313" key="1">
    <source>
        <dbReference type="EMBL" id="GGY66916.1"/>
    </source>
</evidence>
<dbReference type="RefSeq" id="WP_161250134.1">
    <property type="nucleotide sequence ID" value="NZ_BMUU01000019.1"/>
</dbReference>
<protein>
    <submittedName>
        <fullName evidence="1">Uncharacterized protein</fullName>
    </submittedName>
</protein>
<comment type="caution">
    <text evidence="1">The sequence shown here is derived from an EMBL/GenBank/DDBJ whole genome shotgun (WGS) entry which is preliminary data.</text>
</comment>
<keyword evidence="2" id="KW-1185">Reference proteome</keyword>
<name>A0ABQ3ATL2_9ACTN</name>
<accession>A0ABQ3ATL2</accession>
<dbReference type="EMBL" id="BMUU01000019">
    <property type="protein sequence ID" value="GGY66916.1"/>
    <property type="molecule type" value="Genomic_DNA"/>
</dbReference>
<evidence type="ECO:0000313" key="2">
    <source>
        <dbReference type="Proteomes" id="UP000600946"/>
    </source>
</evidence>
<proteinExistence type="predicted"/>
<sequence length="97" mass="10655">MTYADCFDTAILFFACASLFLFVLFGDRVPHPRTTRREAAPPEPAPPALFAEEYLRSLDALHTAISTAHVETRPGPVSPDLGECWAIWHAGPDDDPS</sequence>
<organism evidence="1 2">
    <name type="scientific">Streptomyces xanthochromogenes</name>
    <dbReference type="NCBI Taxonomy" id="67384"/>
    <lineage>
        <taxon>Bacteria</taxon>
        <taxon>Bacillati</taxon>
        <taxon>Actinomycetota</taxon>
        <taxon>Actinomycetes</taxon>
        <taxon>Kitasatosporales</taxon>
        <taxon>Streptomycetaceae</taxon>
        <taxon>Streptomyces</taxon>
    </lineage>
</organism>
<dbReference type="GeneID" id="96295037"/>